<dbReference type="CDD" id="cd04301">
    <property type="entry name" value="NAT_SF"/>
    <property type="match status" value="1"/>
</dbReference>
<gene>
    <name evidence="2" type="ORF">B2G88_10705</name>
</gene>
<dbReference type="InterPro" id="IPR016181">
    <property type="entry name" value="Acyl_CoA_acyltransferase"/>
</dbReference>
<dbReference type="SUPFAM" id="SSF55729">
    <property type="entry name" value="Acyl-CoA N-acyltransferases (Nat)"/>
    <property type="match status" value="1"/>
</dbReference>
<dbReference type="Gene3D" id="3.40.630.30">
    <property type="match status" value="1"/>
</dbReference>
<dbReference type="OrthoDB" id="87545at2157"/>
<keyword evidence="3" id="KW-1185">Reference proteome</keyword>
<sequence length="178" mass="19759">MVSIRFVDASAREREQAAIRQLLVDADESFVPPLTGANRATVSRSDDEGGSTDIDGYVDRCVSRPLLGAFDGDDLVGFSSFHELTTADALEGYTPATHVEILIVDEGFRNRGIATRLYRALLEENVPASHRHPYVATKTWSTNHAHIAILEELSFECVERLPDDRKPGVDTVYYARHV</sequence>
<evidence type="ECO:0000313" key="2">
    <source>
        <dbReference type="EMBL" id="OVE84837.1"/>
    </source>
</evidence>
<evidence type="ECO:0000313" key="3">
    <source>
        <dbReference type="Proteomes" id="UP000196084"/>
    </source>
</evidence>
<comment type="caution">
    <text evidence="2">The sequence shown here is derived from an EMBL/GenBank/DDBJ whole genome shotgun (WGS) entry which is preliminary data.</text>
</comment>
<accession>A0A202E9D6</accession>
<dbReference type="Pfam" id="PF00583">
    <property type="entry name" value="Acetyltransf_1"/>
    <property type="match status" value="1"/>
</dbReference>
<dbReference type="InterPro" id="IPR000182">
    <property type="entry name" value="GNAT_dom"/>
</dbReference>
<dbReference type="PROSITE" id="PS51186">
    <property type="entry name" value="GNAT"/>
    <property type="match status" value="1"/>
</dbReference>
<feature type="domain" description="N-acetyltransferase" evidence="1">
    <location>
        <begin position="21"/>
        <end position="178"/>
    </location>
</feature>
<proteinExistence type="predicted"/>
<dbReference type="RefSeq" id="WP_054862545.1">
    <property type="nucleotide sequence ID" value="NZ_MWPH01000002.1"/>
</dbReference>
<name>A0A202E9D6_9EURY</name>
<dbReference type="AlphaFoldDB" id="A0A202E9D6"/>
<dbReference type="Proteomes" id="UP000196084">
    <property type="component" value="Unassembled WGS sequence"/>
</dbReference>
<protein>
    <recommendedName>
        <fullName evidence="1">N-acetyltransferase domain-containing protein</fullName>
    </recommendedName>
</protein>
<evidence type="ECO:0000259" key="1">
    <source>
        <dbReference type="PROSITE" id="PS51186"/>
    </source>
</evidence>
<reference evidence="2 3" key="1">
    <citation type="submission" date="2017-02" db="EMBL/GenBank/DDBJ databases">
        <title>Natronthermophilus aegyptiacus gen. nov.,sp. nov., an aerobic, extremely halophilic alkalithermophilic archaeon isolated from the athalassohaline Wadi An Natrun, Egypt.</title>
        <authorList>
            <person name="Zhao B."/>
        </authorList>
    </citation>
    <scope>NUCLEOTIDE SEQUENCE [LARGE SCALE GENOMIC DNA]</scope>
    <source>
        <strain evidence="2 3">CGMCC 1.3597</strain>
    </source>
</reference>
<dbReference type="GO" id="GO:0016747">
    <property type="term" value="F:acyltransferase activity, transferring groups other than amino-acyl groups"/>
    <property type="evidence" value="ECO:0007669"/>
    <property type="project" value="InterPro"/>
</dbReference>
<organism evidence="2 3">
    <name type="scientific">Natronolimnobius baerhuensis</name>
    <dbReference type="NCBI Taxonomy" id="253108"/>
    <lineage>
        <taxon>Archaea</taxon>
        <taxon>Methanobacteriati</taxon>
        <taxon>Methanobacteriota</taxon>
        <taxon>Stenosarchaea group</taxon>
        <taxon>Halobacteria</taxon>
        <taxon>Halobacteriales</taxon>
        <taxon>Natrialbaceae</taxon>
        <taxon>Natronolimnobius</taxon>
    </lineage>
</organism>
<dbReference type="EMBL" id="MWPH01000002">
    <property type="protein sequence ID" value="OVE84837.1"/>
    <property type="molecule type" value="Genomic_DNA"/>
</dbReference>